<comment type="caution">
    <text evidence="2">The sequence shown here is derived from an EMBL/GenBank/DDBJ whole genome shotgun (WGS) entry which is preliminary data.</text>
</comment>
<organism evidence="2 3">
    <name type="scientific">Geodia barretti</name>
    <name type="common">Barrett's horny sponge</name>
    <dbReference type="NCBI Taxonomy" id="519541"/>
    <lineage>
        <taxon>Eukaryota</taxon>
        <taxon>Metazoa</taxon>
        <taxon>Porifera</taxon>
        <taxon>Demospongiae</taxon>
        <taxon>Heteroscleromorpha</taxon>
        <taxon>Tetractinellida</taxon>
        <taxon>Astrophorina</taxon>
        <taxon>Geodiidae</taxon>
        <taxon>Geodia</taxon>
    </lineage>
</organism>
<gene>
    <name evidence="2" type="ORF">GBAR_LOCUS29279</name>
</gene>
<protein>
    <recommendedName>
        <fullName evidence="1">HTH psq-type domain-containing protein</fullName>
    </recommendedName>
</protein>
<evidence type="ECO:0000313" key="2">
    <source>
        <dbReference type="EMBL" id="CAI8053541.1"/>
    </source>
</evidence>
<dbReference type="InterPro" id="IPR009057">
    <property type="entry name" value="Homeodomain-like_sf"/>
</dbReference>
<reference evidence="2" key="1">
    <citation type="submission" date="2023-03" db="EMBL/GenBank/DDBJ databases">
        <authorList>
            <person name="Steffen K."/>
            <person name="Cardenas P."/>
        </authorList>
    </citation>
    <scope>NUCLEOTIDE SEQUENCE</scope>
</reference>
<name>A0AA35TUZ5_GEOBA</name>
<dbReference type="EMBL" id="CASHTH010004100">
    <property type="protein sequence ID" value="CAI8053541.1"/>
    <property type="molecule type" value="Genomic_DNA"/>
</dbReference>
<proteinExistence type="predicted"/>
<feature type="domain" description="HTH psq-type" evidence="1">
    <location>
        <begin position="37"/>
        <end position="73"/>
    </location>
</feature>
<dbReference type="InterPro" id="IPR007889">
    <property type="entry name" value="HTH_Psq"/>
</dbReference>
<keyword evidence="3" id="KW-1185">Reference proteome</keyword>
<dbReference type="GO" id="GO:0003677">
    <property type="term" value="F:DNA binding"/>
    <property type="evidence" value="ECO:0007669"/>
    <property type="project" value="InterPro"/>
</dbReference>
<dbReference type="AlphaFoldDB" id="A0AA35TUZ5"/>
<dbReference type="Proteomes" id="UP001174909">
    <property type="component" value="Unassembled WGS sequence"/>
</dbReference>
<dbReference type="SUPFAM" id="SSF46689">
    <property type="entry name" value="Homeodomain-like"/>
    <property type="match status" value="1"/>
</dbReference>
<evidence type="ECO:0000313" key="3">
    <source>
        <dbReference type="Proteomes" id="UP001174909"/>
    </source>
</evidence>
<dbReference type="Pfam" id="PF05225">
    <property type="entry name" value="HTH_psq"/>
    <property type="match status" value="1"/>
</dbReference>
<accession>A0AA35TUZ5</accession>
<dbReference type="Gene3D" id="1.10.10.60">
    <property type="entry name" value="Homeodomain-like"/>
    <property type="match status" value="1"/>
</dbReference>
<evidence type="ECO:0000259" key="1">
    <source>
        <dbReference type="Pfam" id="PF05225"/>
    </source>
</evidence>
<sequence>MLQYPTLKDRVFRSHKSIHLLAPTQVQRGTYKGWTDSQMEQALQAVVASGASIRRAALDYHVPKSSLGDRVSGQTVPGTKSGPPPYLNAMEEGELVQFLSRCASIGYGKSRKEVLSLVQSVMDSKKTVTNDWWEGFC</sequence>